<name>A0AAV7K139_9METZ</name>
<evidence type="ECO:0000313" key="1">
    <source>
        <dbReference type="EMBL" id="KAI6654304.1"/>
    </source>
</evidence>
<comment type="caution">
    <text evidence="1">The sequence shown here is derived from an EMBL/GenBank/DDBJ whole genome shotgun (WGS) entry which is preliminary data.</text>
</comment>
<organism evidence="1 2">
    <name type="scientific">Oopsacas minuta</name>
    <dbReference type="NCBI Taxonomy" id="111878"/>
    <lineage>
        <taxon>Eukaryota</taxon>
        <taxon>Metazoa</taxon>
        <taxon>Porifera</taxon>
        <taxon>Hexactinellida</taxon>
        <taxon>Hexasterophora</taxon>
        <taxon>Lyssacinosida</taxon>
        <taxon>Leucopsacidae</taxon>
        <taxon>Oopsacas</taxon>
    </lineage>
</organism>
<dbReference type="SUPFAM" id="SSF48403">
    <property type="entry name" value="Ankyrin repeat"/>
    <property type="match status" value="1"/>
</dbReference>
<gene>
    <name evidence="1" type="ORF">LOD99_702</name>
</gene>
<reference evidence="1 2" key="1">
    <citation type="journal article" date="2023" name="BMC Biol.">
        <title>The compact genome of the sponge Oopsacas minuta (Hexactinellida) is lacking key metazoan core genes.</title>
        <authorList>
            <person name="Santini S."/>
            <person name="Schenkelaars Q."/>
            <person name="Jourda C."/>
            <person name="Duchesne M."/>
            <person name="Belahbib H."/>
            <person name="Rocher C."/>
            <person name="Selva M."/>
            <person name="Riesgo A."/>
            <person name="Vervoort M."/>
            <person name="Leys S.P."/>
            <person name="Kodjabachian L."/>
            <person name="Le Bivic A."/>
            <person name="Borchiellini C."/>
            <person name="Claverie J.M."/>
            <person name="Renard E."/>
        </authorList>
    </citation>
    <scope>NUCLEOTIDE SEQUENCE [LARGE SCALE GENOMIC DNA]</scope>
    <source>
        <strain evidence="1">SPO-2</strain>
    </source>
</reference>
<keyword evidence="2" id="KW-1185">Reference proteome</keyword>
<dbReference type="InterPro" id="IPR002110">
    <property type="entry name" value="Ankyrin_rpt"/>
</dbReference>
<dbReference type="AlphaFoldDB" id="A0AAV7K139"/>
<dbReference type="Gene3D" id="1.25.40.20">
    <property type="entry name" value="Ankyrin repeat-containing domain"/>
    <property type="match status" value="2"/>
</dbReference>
<proteinExistence type="predicted"/>
<accession>A0AAV7K139</accession>
<sequence>MDTFQWELNSITELASPNSLKHEKSGQHDSLGLTALAWAILYQRWDLAQKLLDNGIDPNVCCADGISALHMVFVTFSPNMYALPSFRPSYYYIYTEGVSPQCTSIQELEDIPPKFLTSLIEYGARLIPDKWMVTPLTFARMACLKAEAKSMEHHLDLRVHDVLESSILQAVSPSLEMSHENLSASVKHGVTLPESSLIYLWDKTTSPLERLLLLCDKLKLIYPFPSLPIKFYLNIAFTAFILKYDSKDAPPTDQLYLFKLFIFYLEMIGTGYPAHFLQFFRDDALKIANKELRIITHFLKHLEGSLETQYMTDGTIEWFQPIDHIFKTNYSQLLKLDLPPTQSDLAKGEGLVYRLMFALTRINSCLHNDSRLNESYAQWVDELNSSLCRMDPLMSILIQYSNSIHTFQETTSMIEFLLRYGVDINERSRDSLTSTLHKTVQINDPEMFIYLLDKNAYLFIVNRAGLTPLDLIDMKYPGHEKDPFSQTQKVHPPFPLKSLAARVISRHAKLNELFVGHHHSHLFKYLGLHYSS</sequence>
<dbReference type="InterPro" id="IPR036770">
    <property type="entry name" value="Ankyrin_rpt-contain_sf"/>
</dbReference>
<dbReference type="SMART" id="SM00248">
    <property type="entry name" value="ANK"/>
    <property type="match status" value="3"/>
</dbReference>
<dbReference type="EMBL" id="JAKMXF010000222">
    <property type="protein sequence ID" value="KAI6654304.1"/>
    <property type="molecule type" value="Genomic_DNA"/>
</dbReference>
<evidence type="ECO:0000313" key="2">
    <source>
        <dbReference type="Proteomes" id="UP001165289"/>
    </source>
</evidence>
<protein>
    <submittedName>
        <fullName evidence="1">Uncharacterized protein</fullName>
    </submittedName>
</protein>
<dbReference type="Proteomes" id="UP001165289">
    <property type="component" value="Unassembled WGS sequence"/>
</dbReference>